<accession>A0A3S5B2G6</accession>
<keyword evidence="3" id="KW-1185">Reference proteome</keyword>
<protein>
    <submittedName>
        <fullName evidence="2">Uncharacterized protein</fullName>
    </submittedName>
</protein>
<sequence>MRHLPNDDAAGQSRTDQSQGHRRNVAISCAQATSQKLHKQSASFRLQERRLMLLSLPNWTTPASLGSRMQPNESAVHQSSTELVVSCKGTGGGYRNDGEDGAQKPDAKCELFIFLLILTCPCIRAFMHCSSALDNVYVGLSRGRRQWSMVLHQSKSTRLGRDKKKPKLSGMKERNMATGLKQFRKECKYQQLKQLVTTETDSLF</sequence>
<name>A0A3S5B2G6_9PLAT</name>
<dbReference type="AlphaFoldDB" id="A0A3S5B2G6"/>
<evidence type="ECO:0000313" key="2">
    <source>
        <dbReference type="EMBL" id="VEL11379.1"/>
    </source>
</evidence>
<dbReference type="EMBL" id="CAAALY010011645">
    <property type="protein sequence ID" value="VEL11379.1"/>
    <property type="molecule type" value="Genomic_DNA"/>
</dbReference>
<proteinExistence type="predicted"/>
<dbReference type="Proteomes" id="UP000784294">
    <property type="component" value="Unassembled WGS sequence"/>
</dbReference>
<reference evidence="2" key="1">
    <citation type="submission" date="2018-11" db="EMBL/GenBank/DDBJ databases">
        <authorList>
            <consortium name="Pathogen Informatics"/>
        </authorList>
    </citation>
    <scope>NUCLEOTIDE SEQUENCE</scope>
</reference>
<gene>
    <name evidence="2" type="ORF">PXEA_LOCUS4819</name>
</gene>
<evidence type="ECO:0000256" key="1">
    <source>
        <dbReference type="SAM" id="MobiDB-lite"/>
    </source>
</evidence>
<comment type="caution">
    <text evidence="2">The sequence shown here is derived from an EMBL/GenBank/DDBJ whole genome shotgun (WGS) entry which is preliminary data.</text>
</comment>
<feature type="region of interest" description="Disordered" evidence="1">
    <location>
        <begin position="1"/>
        <end position="23"/>
    </location>
</feature>
<evidence type="ECO:0000313" key="3">
    <source>
        <dbReference type="Proteomes" id="UP000784294"/>
    </source>
</evidence>
<organism evidence="2 3">
    <name type="scientific">Protopolystoma xenopodis</name>
    <dbReference type="NCBI Taxonomy" id="117903"/>
    <lineage>
        <taxon>Eukaryota</taxon>
        <taxon>Metazoa</taxon>
        <taxon>Spiralia</taxon>
        <taxon>Lophotrochozoa</taxon>
        <taxon>Platyhelminthes</taxon>
        <taxon>Monogenea</taxon>
        <taxon>Polyopisthocotylea</taxon>
        <taxon>Polystomatidea</taxon>
        <taxon>Polystomatidae</taxon>
        <taxon>Protopolystoma</taxon>
    </lineage>
</organism>